<dbReference type="Proteomes" id="UP000721861">
    <property type="component" value="Unassembled WGS sequence"/>
</dbReference>
<evidence type="ECO:0008006" key="4">
    <source>
        <dbReference type="Google" id="ProtNLM"/>
    </source>
</evidence>
<comment type="caution">
    <text evidence="2">The sequence shown here is derived from an EMBL/GenBank/DDBJ whole genome shotgun (WGS) entry which is preliminary data.</text>
</comment>
<evidence type="ECO:0000313" key="3">
    <source>
        <dbReference type="Proteomes" id="UP000721861"/>
    </source>
</evidence>
<feature type="region of interest" description="Disordered" evidence="1">
    <location>
        <begin position="164"/>
        <end position="188"/>
    </location>
</feature>
<gene>
    <name evidence="2" type="ORF">KEM09_04775</name>
</gene>
<keyword evidence="3" id="KW-1185">Reference proteome</keyword>
<evidence type="ECO:0000256" key="1">
    <source>
        <dbReference type="SAM" id="MobiDB-lite"/>
    </source>
</evidence>
<sequence>MNYIRHLNQVLESFTSDKRIIPRHISMYMALFFLWNKFKFPETIYFARGELMPLSKIGSMRYYHLTLHELDEWGYISYQPSKSMYKASCVTIIACCNSATSGETCSATSTATSGAGSTGTSSDSSTGISSATTSEAIKINTNNTVLNTINNQKTLENLNEHARDAHPAPIDNEVQSTRNAAGEKRQRFQKPTLEELENYFQSREGPVEEAQRFFNHFESNGWRVGGKSPMKDWKAAVRNWLLNRNKYQRNHAVGRDNPLATLNDKDYGEPL</sequence>
<organism evidence="2 3">
    <name type="scientific">Carboxylicivirga mesophila</name>
    <dbReference type="NCBI Taxonomy" id="1166478"/>
    <lineage>
        <taxon>Bacteria</taxon>
        <taxon>Pseudomonadati</taxon>
        <taxon>Bacteroidota</taxon>
        <taxon>Bacteroidia</taxon>
        <taxon>Marinilabiliales</taxon>
        <taxon>Marinilabiliaceae</taxon>
        <taxon>Carboxylicivirga</taxon>
    </lineage>
</organism>
<proteinExistence type="predicted"/>
<accession>A0ABS5K703</accession>
<feature type="region of interest" description="Disordered" evidence="1">
    <location>
        <begin position="106"/>
        <end position="129"/>
    </location>
</feature>
<evidence type="ECO:0000313" key="2">
    <source>
        <dbReference type="EMBL" id="MBS2210702.1"/>
    </source>
</evidence>
<name>A0ABS5K703_9BACT</name>
<dbReference type="RefSeq" id="WP_212226217.1">
    <property type="nucleotide sequence ID" value="NZ_JAGUCN010000004.1"/>
</dbReference>
<dbReference type="EMBL" id="JAGUCN010000004">
    <property type="protein sequence ID" value="MBS2210702.1"/>
    <property type="molecule type" value="Genomic_DNA"/>
</dbReference>
<reference evidence="2 3" key="1">
    <citation type="journal article" date="2014" name="Int. J. Syst. Evol. Microbiol.">
        <title>Carboxylicivirga gen. nov. in the family Marinilabiliaceae with two novel species, Carboxylicivirga mesophila sp. nov. and Carboxylicivirga taeanensis sp. nov., and reclassification of Cytophaga fermentans as Saccharicrinis fermentans gen. nov., comb. nov.</title>
        <authorList>
            <person name="Yang S.H."/>
            <person name="Seo H.S."/>
            <person name="Woo J.H."/>
            <person name="Oh H.M."/>
            <person name="Jang H."/>
            <person name="Lee J.H."/>
            <person name="Kim S.J."/>
            <person name="Kwon K.K."/>
        </authorList>
    </citation>
    <scope>NUCLEOTIDE SEQUENCE [LARGE SCALE GENOMIC DNA]</scope>
    <source>
        <strain evidence="2 3">JCM 18290</strain>
    </source>
</reference>
<protein>
    <recommendedName>
        <fullName evidence="4">Transcriptional regulator</fullName>
    </recommendedName>
</protein>